<dbReference type="InterPro" id="IPR048020">
    <property type="entry name" value="Transpos_IS3"/>
</dbReference>
<evidence type="ECO:0000313" key="3">
    <source>
        <dbReference type="EMBL" id="MDT8332766.1"/>
    </source>
</evidence>
<evidence type="ECO:0000313" key="4">
    <source>
        <dbReference type="Proteomes" id="UP001258945"/>
    </source>
</evidence>
<dbReference type="Gene3D" id="1.10.10.60">
    <property type="entry name" value="Homeodomain-like"/>
    <property type="match status" value="1"/>
</dbReference>
<dbReference type="SUPFAM" id="SSF53098">
    <property type="entry name" value="Ribonuclease H-like"/>
    <property type="match status" value="1"/>
</dbReference>
<protein>
    <submittedName>
        <fullName evidence="3">IS3 family transposase</fullName>
    </submittedName>
</protein>
<dbReference type="InterPro" id="IPR012337">
    <property type="entry name" value="RNaseH-like_sf"/>
</dbReference>
<evidence type="ECO:0000259" key="2">
    <source>
        <dbReference type="PROSITE" id="PS50994"/>
    </source>
</evidence>
<dbReference type="Pfam" id="PF01527">
    <property type="entry name" value="HTH_Tnp_1"/>
    <property type="match status" value="1"/>
</dbReference>
<keyword evidence="4" id="KW-1185">Reference proteome</keyword>
<dbReference type="InterPro" id="IPR001584">
    <property type="entry name" value="Integrase_cat-core"/>
</dbReference>
<dbReference type="PANTHER" id="PTHR46889:SF4">
    <property type="entry name" value="TRANSPOSASE INSO FOR INSERTION SEQUENCE ELEMENT IS911B-RELATED"/>
    <property type="match status" value="1"/>
</dbReference>
<dbReference type="Gene3D" id="3.30.420.10">
    <property type="entry name" value="Ribonuclease H-like superfamily/Ribonuclease H"/>
    <property type="match status" value="1"/>
</dbReference>
<gene>
    <name evidence="3" type="ORF">RQ831_17050</name>
</gene>
<dbReference type="Pfam" id="PF13333">
    <property type="entry name" value="rve_2"/>
    <property type="match status" value="1"/>
</dbReference>
<reference evidence="3 4" key="1">
    <citation type="journal article" date="2019" name="Microb. Pathog.">
        <title>Comparison of VITEK 2, MALDI-TOF MS, 16S rRNA gene sequencing, and whole-genome sequencing for identification of Roseomonas mucosa.</title>
        <authorList>
            <person name="Rudolph W.W."/>
            <person name="Gunzer F."/>
            <person name="Trauth M."/>
            <person name="Bunk B."/>
            <person name="Bigge R."/>
            <person name="Schrottner P."/>
        </authorList>
    </citation>
    <scope>NUCLEOTIDE SEQUENCE [LARGE SCALE GENOMIC DNA]</scope>
    <source>
        <strain evidence="3 4">DSM 103800</strain>
    </source>
</reference>
<name>A0ABU3MIE3_9PROT</name>
<dbReference type="InterPro" id="IPR050900">
    <property type="entry name" value="Transposase_IS3/IS150/IS904"/>
</dbReference>
<evidence type="ECO:0000256" key="1">
    <source>
        <dbReference type="SAM" id="Coils"/>
    </source>
</evidence>
<keyword evidence="1" id="KW-0175">Coiled coil</keyword>
<dbReference type="NCBIfam" id="NF033516">
    <property type="entry name" value="transpos_IS3"/>
    <property type="match status" value="1"/>
</dbReference>
<dbReference type="PROSITE" id="PS50994">
    <property type="entry name" value="INTEGRASE"/>
    <property type="match status" value="1"/>
</dbReference>
<dbReference type="Proteomes" id="UP001258945">
    <property type="component" value="Unassembled WGS sequence"/>
</dbReference>
<dbReference type="EMBL" id="JAVVDO010000035">
    <property type="protein sequence ID" value="MDT8332766.1"/>
    <property type="molecule type" value="Genomic_DNA"/>
</dbReference>
<proteinExistence type="predicted"/>
<dbReference type="InterPro" id="IPR025948">
    <property type="entry name" value="HTH-like_dom"/>
</dbReference>
<dbReference type="InterPro" id="IPR036397">
    <property type="entry name" value="RNaseH_sf"/>
</dbReference>
<feature type="domain" description="Integrase catalytic" evidence="2">
    <location>
        <begin position="219"/>
        <end position="382"/>
    </location>
</feature>
<feature type="coiled-coil region" evidence="1">
    <location>
        <begin position="60"/>
        <end position="87"/>
    </location>
</feature>
<dbReference type="RefSeq" id="WP_314283554.1">
    <property type="nucleotide sequence ID" value="NZ_JAVVDO010000035.1"/>
</dbReference>
<dbReference type="InterPro" id="IPR002514">
    <property type="entry name" value="Transposase_8"/>
</dbReference>
<dbReference type="InterPro" id="IPR009057">
    <property type="entry name" value="Homeodomain-like_sf"/>
</dbReference>
<sequence length="383" mass="44127">MTQPRRFTKEFEDEAVRLVRTSGRSQREIAEDLGIGLSTLVRWISRSRDRQIDAPDRSGQEDVAAELKRLRRENEILRQERDILKRATGFFRSGGKSVRFALIDAAKEEFSVHRLCSVLGVSQSGYFAWRGRPACRRQHEDMVLLAHVRSAFTLSNGTYGSPRMTRELQDSGLAVGRRRTARLMRENGLRARQKRRFKRTTDSHHAWPVAPNLLDQDFSAEGPNQKWGSDISYIWTREGWLYLAVVIDLFARRAVGWAMADRLHRELALTALRKALIMRRPTPGLIHHADRSSQYCSADYQAELRKHGILISMSSKGNCYDNAMVETFFKTLKSELVWRTMFETRQDAEQAIGRYIDGFYNPVRRHSALDFTSPAQFEKMAAS</sequence>
<dbReference type="PANTHER" id="PTHR46889">
    <property type="entry name" value="TRANSPOSASE INSF FOR INSERTION SEQUENCE IS3B-RELATED"/>
    <property type="match status" value="1"/>
</dbReference>
<organism evidence="3 4">
    <name type="scientific">Roseomonas gilardii</name>
    <dbReference type="NCBI Taxonomy" id="257708"/>
    <lineage>
        <taxon>Bacteria</taxon>
        <taxon>Pseudomonadati</taxon>
        <taxon>Pseudomonadota</taxon>
        <taxon>Alphaproteobacteria</taxon>
        <taxon>Acetobacterales</taxon>
        <taxon>Roseomonadaceae</taxon>
        <taxon>Roseomonas</taxon>
    </lineage>
</organism>
<dbReference type="SUPFAM" id="SSF46689">
    <property type="entry name" value="Homeodomain-like"/>
    <property type="match status" value="1"/>
</dbReference>
<dbReference type="Pfam" id="PF13276">
    <property type="entry name" value="HTH_21"/>
    <property type="match status" value="1"/>
</dbReference>
<dbReference type="Pfam" id="PF00665">
    <property type="entry name" value="rve"/>
    <property type="match status" value="1"/>
</dbReference>
<accession>A0ABU3MIE3</accession>
<comment type="caution">
    <text evidence="3">The sequence shown here is derived from an EMBL/GenBank/DDBJ whole genome shotgun (WGS) entry which is preliminary data.</text>
</comment>